<protein>
    <submittedName>
        <fullName evidence="2">Uncharacterized protein</fullName>
    </submittedName>
</protein>
<sequence length="232" mass="25987">MKIFSKLFFVCFLVLSMALTASLNSISIFAQSDREANQLMQGMTMDQSQQRPSSLGMLGQGQMAMDQSQQRPSLGMLGQGQMAMDQSQQRPSSLGMLGQGQMAMDQSQQSGAPNQTATAAASYFYVYPGTYTIWIYSKNNDYGWTDLCGMKWKGSSSSWGQECFGFKDWSVGSNGAHGTASFYVPEGYYKYFDSCAQSYDDGWWNYGTSYNNPYADHNSWNWKSQQPSKCNY</sequence>
<evidence type="ECO:0000313" key="2">
    <source>
        <dbReference type="EMBL" id="ALI37354.1"/>
    </source>
</evidence>
<dbReference type="Proteomes" id="UP000058925">
    <property type="component" value="Chromosome"/>
</dbReference>
<accession>A0A654M0J5</accession>
<dbReference type="KEGG" id="taa:NMY3_03169"/>
<reference evidence="3" key="1">
    <citation type="submission" date="2015-10" db="EMBL/GenBank/DDBJ databases">
        <title>Niche specialization of a soil ammonia-oxidizing archaeon, Candidatus Nitrosocosmicus oleophilus.</title>
        <authorList>
            <person name="Jung M.-Y."/>
            <person name="Rhee S.-K."/>
        </authorList>
    </citation>
    <scope>NUCLEOTIDE SEQUENCE [LARGE SCALE GENOMIC DNA]</scope>
    <source>
        <strain evidence="3">MY3</strain>
    </source>
</reference>
<dbReference type="AlphaFoldDB" id="A0A654M0J5"/>
<keyword evidence="3" id="KW-1185">Reference proteome</keyword>
<dbReference type="EMBL" id="CP012850">
    <property type="protein sequence ID" value="ALI37354.1"/>
    <property type="molecule type" value="Genomic_DNA"/>
</dbReference>
<evidence type="ECO:0000313" key="3">
    <source>
        <dbReference type="Proteomes" id="UP000058925"/>
    </source>
</evidence>
<evidence type="ECO:0000256" key="1">
    <source>
        <dbReference type="SAM" id="MobiDB-lite"/>
    </source>
</evidence>
<feature type="region of interest" description="Disordered" evidence="1">
    <location>
        <begin position="88"/>
        <end position="111"/>
    </location>
</feature>
<proteinExistence type="predicted"/>
<name>A0A654M0J5_9ARCH</name>
<organism evidence="2 3">
    <name type="scientific">Candidatus Nitrosocosmicus oleophilus</name>
    <dbReference type="NCBI Taxonomy" id="1353260"/>
    <lineage>
        <taxon>Archaea</taxon>
        <taxon>Nitrososphaerota</taxon>
        <taxon>Nitrososphaeria</taxon>
        <taxon>Nitrososphaerales</taxon>
        <taxon>Nitrososphaeraceae</taxon>
        <taxon>Candidatus Nitrosocosmicus</taxon>
    </lineage>
</organism>
<gene>
    <name evidence="2" type="ORF">NMY3_03169</name>
</gene>